<keyword evidence="5" id="KW-1185">Reference proteome</keyword>
<dbReference type="Pfam" id="PF00364">
    <property type="entry name" value="Biotin_lipoyl"/>
    <property type="match status" value="1"/>
</dbReference>
<gene>
    <name evidence="4" type="primary">accB</name>
    <name evidence="4" type="ORF">KQI88_07205</name>
</gene>
<dbReference type="PANTHER" id="PTHR45266:SF3">
    <property type="entry name" value="OXALOACETATE DECARBOXYLASE ALPHA CHAIN"/>
    <property type="match status" value="1"/>
</dbReference>
<dbReference type="InterPro" id="IPR050709">
    <property type="entry name" value="Biotin_Carboxyl_Carrier/Decarb"/>
</dbReference>
<dbReference type="InterPro" id="IPR000089">
    <property type="entry name" value="Biotin_lipoyl"/>
</dbReference>
<accession>A0ABS6G459</accession>
<comment type="caution">
    <text evidence="4">The sequence shown here is derived from an EMBL/GenBank/DDBJ whole genome shotgun (WGS) entry which is preliminary data.</text>
</comment>
<name>A0ABS6G459_9FIRM</name>
<organism evidence="4 5">
    <name type="scientific">Alkaliphilus flagellatus</name>
    <dbReference type="NCBI Taxonomy" id="2841507"/>
    <lineage>
        <taxon>Bacteria</taxon>
        <taxon>Bacillati</taxon>
        <taxon>Bacillota</taxon>
        <taxon>Clostridia</taxon>
        <taxon>Peptostreptococcales</taxon>
        <taxon>Natronincolaceae</taxon>
        <taxon>Alkaliphilus</taxon>
    </lineage>
</organism>
<dbReference type="CDD" id="cd06850">
    <property type="entry name" value="biotinyl_domain"/>
    <property type="match status" value="1"/>
</dbReference>
<dbReference type="InterPro" id="IPR001249">
    <property type="entry name" value="AcCoA_biotinCC"/>
</dbReference>
<proteinExistence type="predicted"/>
<keyword evidence="2" id="KW-0092">Biotin</keyword>
<dbReference type="GO" id="GO:0003989">
    <property type="term" value="F:acetyl-CoA carboxylase activity"/>
    <property type="evidence" value="ECO:0007669"/>
    <property type="project" value="UniProtKB-EC"/>
</dbReference>
<evidence type="ECO:0000256" key="1">
    <source>
        <dbReference type="ARBA" id="ARBA00017562"/>
    </source>
</evidence>
<dbReference type="PROSITE" id="PS50968">
    <property type="entry name" value="BIOTINYL_LIPOYL"/>
    <property type="match status" value="1"/>
</dbReference>
<keyword evidence="4" id="KW-0436">Ligase</keyword>
<dbReference type="RefSeq" id="WP_216415731.1">
    <property type="nucleotide sequence ID" value="NZ_JAHLQK010000002.1"/>
</dbReference>
<sequence length="164" mass="18570">MDIKDIKELIITIDKTSIEEVKIEKSDIKIMISKRSDSEGRNETKTIIDNLETKNIETKVINNEKDKSKSECCSEDSMEVLADDENTFIVKSPIVGTFYEAASPDSAPFVKIGDKVEKDQTLCIIEAMKIMNEIECEAEGQVVEIFVADEDIVEYGQPLMKIRR</sequence>
<dbReference type="PANTHER" id="PTHR45266">
    <property type="entry name" value="OXALOACETATE DECARBOXYLASE ALPHA CHAIN"/>
    <property type="match status" value="1"/>
</dbReference>
<evidence type="ECO:0000313" key="5">
    <source>
        <dbReference type="Proteomes" id="UP000779508"/>
    </source>
</evidence>
<dbReference type="NCBIfam" id="TIGR00531">
    <property type="entry name" value="BCCP"/>
    <property type="match status" value="1"/>
</dbReference>
<dbReference type="Proteomes" id="UP000779508">
    <property type="component" value="Unassembled WGS sequence"/>
</dbReference>
<evidence type="ECO:0000313" key="4">
    <source>
        <dbReference type="EMBL" id="MBU5676200.1"/>
    </source>
</evidence>
<evidence type="ECO:0000259" key="3">
    <source>
        <dbReference type="PROSITE" id="PS50968"/>
    </source>
</evidence>
<protein>
    <recommendedName>
        <fullName evidence="1">Biotin carboxyl carrier protein of acetyl-CoA carboxylase</fullName>
    </recommendedName>
</protein>
<feature type="domain" description="Lipoyl-binding" evidence="3">
    <location>
        <begin position="87"/>
        <end position="163"/>
    </location>
</feature>
<evidence type="ECO:0000256" key="2">
    <source>
        <dbReference type="ARBA" id="ARBA00023267"/>
    </source>
</evidence>
<dbReference type="EMBL" id="JAHLQK010000002">
    <property type="protein sequence ID" value="MBU5676200.1"/>
    <property type="molecule type" value="Genomic_DNA"/>
</dbReference>
<reference evidence="4 5" key="1">
    <citation type="submission" date="2021-06" db="EMBL/GenBank/DDBJ databases">
        <authorList>
            <person name="Sun Q."/>
            <person name="Li D."/>
        </authorList>
    </citation>
    <scope>NUCLEOTIDE SEQUENCE [LARGE SCALE GENOMIC DNA]</scope>
    <source>
        <strain evidence="4 5">MSJ-5</strain>
    </source>
</reference>